<dbReference type="OrthoDB" id="9758917at2"/>
<gene>
    <name evidence="8" type="ORF">EYB31_28145</name>
</gene>
<dbReference type="AlphaFoldDB" id="A0A4Q9DM93"/>
<dbReference type="GO" id="GO:0006508">
    <property type="term" value="P:proteolysis"/>
    <property type="evidence" value="ECO:0007669"/>
    <property type="project" value="UniProtKB-KW"/>
</dbReference>
<evidence type="ECO:0000256" key="5">
    <source>
        <dbReference type="SAM" id="MobiDB-lite"/>
    </source>
</evidence>
<keyword evidence="4" id="KW-0720">Serine protease</keyword>
<dbReference type="InterPro" id="IPR001478">
    <property type="entry name" value="PDZ"/>
</dbReference>
<evidence type="ECO:0000313" key="8">
    <source>
        <dbReference type="EMBL" id="TBL72740.1"/>
    </source>
</evidence>
<keyword evidence="6" id="KW-0732">Signal</keyword>
<comment type="similarity">
    <text evidence="1">Belongs to the peptidase S1C family.</text>
</comment>
<dbReference type="GO" id="GO:0004252">
    <property type="term" value="F:serine-type endopeptidase activity"/>
    <property type="evidence" value="ECO:0007669"/>
    <property type="project" value="InterPro"/>
</dbReference>
<dbReference type="PANTHER" id="PTHR22939:SF129">
    <property type="entry name" value="SERINE PROTEASE HTRA2, MITOCHONDRIAL"/>
    <property type="match status" value="1"/>
</dbReference>
<protein>
    <submittedName>
        <fullName evidence="8">Serine protease</fullName>
    </submittedName>
</protein>
<reference evidence="8 9" key="1">
    <citation type="submission" date="2019-02" db="EMBL/GenBank/DDBJ databases">
        <title>Paenibacillus sp. nov., isolated from surface-sterilized tissue of Thalictrum simplex L.</title>
        <authorList>
            <person name="Tuo L."/>
        </authorList>
    </citation>
    <scope>NUCLEOTIDE SEQUENCE [LARGE SCALE GENOMIC DNA]</scope>
    <source>
        <strain evidence="8 9">N2SHLJ1</strain>
    </source>
</reference>
<dbReference type="Pfam" id="PF13365">
    <property type="entry name" value="Trypsin_2"/>
    <property type="match status" value="1"/>
</dbReference>
<dbReference type="SMART" id="SM00228">
    <property type="entry name" value="PDZ"/>
    <property type="match status" value="1"/>
</dbReference>
<comment type="caution">
    <text evidence="8">The sequence shown here is derived from an EMBL/GenBank/DDBJ whole genome shotgun (WGS) entry which is preliminary data.</text>
</comment>
<dbReference type="PRINTS" id="PR00834">
    <property type="entry name" value="PROTEASES2C"/>
</dbReference>
<dbReference type="InterPro" id="IPR036034">
    <property type="entry name" value="PDZ_sf"/>
</dbReference>
<keyword evidence="9" id="KW-1185">Reference proteome</keyword>
<dbReference type="Gene3D" id="2.40.10.120">
    <property type="match status" value="1"/>
</dbReference>
<feature type="domain" description="PDZ" evidence="7">
    <location>
        <begin position="234"/>
        <end position="286"/>
    </location>
</feature>
<name>A0A4Q9DM93_9BACL</name>
<keyword evidence="3" id="KW-0378">Hydrolase</keyword>
<dbReference type="Proteomes" id="UP000293142">
    <property type="component" value="Unassembled WGS sequence"/>
</dbReference>
<evidence type="ECO:0000256" key="6">
    <source>
        <dbReference type="SAM" id="SignalP"/>
    </source>
</evidence>
<evidence type="ECO:0000256" key="3">
    <source>
        <dbReference type="ARBA" id="ARBA00022801"/>
    </source>
</evidence>
<dbReference type="PROSITE" id="PS50106">
    <property type="entry name" value="PDZ"/>
    <property type="match status" value="1"/>
</dbReference>
<accession>A0A4Q9DM93</accession>
<evidence type="ECO:0000259" key="7">
    <source>
        <dbReference type="PROSITE" id="PS50106"/>
    </source>
</evidence>
<evidence type="ECO:0000256" key="4">
    <source>
        <dbReference type="ARBA" id="ARBA00022825"/>
    </source>
</evidence>
<dbReference type="PANTHER" id="PTHR22939">
    <property type="entry name" value="SERINE PROTEASE FAMILY S1C HTRA-RELATED"/>
    <property type="match status" value="1"/>
</dbReference>
<proteinExistence type="inferred from homology"/>
<dbReference type="CDD" id="cd06779">
    <property type="entry name" value="cpPDZ_Deg_HtrA-like"/>
    <property type="match status" value="1"/>
</dbReference>
<evidence type="ECO:0000313" key="9">
    <source>
        <dbReference type="Proteomes" id="UP000293142"/>
    </source>
</evidence>
<dbReference type="Pfam" id="PF17820">
    <property type="entry name" value="PDZ_6"/>
    <property type="match status" value="1"/>
</dbReference>
<evidence type="ECO:0000256" key="2">
    <source>
        <dbReference type="ARBA" id="ARBA00022670"/>
    </source>
</evidence>
<feature type="region of interest" description="Disordered" evidence="5">
    <location>
        <begin position="324"/>
        <end position="344"/>
    </location>
</feature>
<dbReference type="EMBL" id="SIRE01000023">
    <property type="protein sequence ID" value="TBL72740.1"/>
    <property type="molecule type" value="Genomic_DNA"/>
</dbReference>
<dbReference type="SUPFAM" id="SSF50494">
    <property type="entry name" value="Trypsin-like serine proteases"/>
    <property type="match status" value="1"/>
</dbReference>
<dbReference type="InterPro" id="IPR041489">
    <property type="entry name" value="PDZ_6"/>
</dbReference>
<dbReference type="SUPFAM" id="SSF50156">
    <property type="entry name" value="PDZ domain-like"/>
    <property type="match status" value="1"/>
</dbReference>
<sequence>MLAFVFFLAGSLPPAAALAAEPEPLPAAIAKMTPSVVAIIGKPVSSAKTVDNNRFNLAHGTGVIVRTDGYIITNAHVVKDMRNIVVVTSEGVSYPGKTTHYDEESDLALVKIEATGLPAAAFAASGDVHVGQTVMAIGTPLSFALRNSVSAGIVSGIDRAVHSRYQLIQTDAAINPGNSGGALINMQGQVVGINTLKYVSLGVDSLGFAIPVDTVQYVMGQFFKYGKVKRPYLGLELEESWEAVVGLPTKEGLKVSYVEPDSPAALAGVKKGDVLLSIEGKAINSLVAYYEVLKKYIPGDRISLRLQGASGAAVLDITVAEDPASASAKGPDQDNAGIDSDQGKTRIGDSHYGWSMDYPSGLIKAKQSPTGDSIGFGDSKGEFGVFIDVSEKQSEDLSAYGLLQKLASRTSNTVLDKQYVDRPEFPYARLTGKTSGGAYFQMRAFLKQDRIYYITLYVDKEENYQNSFKQNSYNDLLDTFGPRFDEQDSSLKDVSVYQNKNTVSTEYGITYDVPGDWKEDSHGSVISHSNKEGTESIALRVTSASSGDTLKDWAGRQEQKLLRLYEPDYRTASGLKETTVGGVTAYEDVLGSTMGDKWNMRHVFYLIKDKFKYRLEFAFPKETDEQHIESLILDTVKSVKFDKESLNKTVGFIQDDDDLADPSKTYTYTNATYKYSVQVPEIWSTTDYERDTSVDSKYKTFSFIGGSFTIEADDRTPLDDVVKRVSQNYKKSADNDADYQYTESDSEAFGGEVKLYELAYKTKASPYTQKEYIFHRGSITYTVRVRINDAVKTVDHANRIEACLASLKITAGTK</sequence>
<feature type="chain" id="PRO_5020960623" evidence="6">
    <location>
        <begin position="20"/>
        <end position="814"/>
    </location>
</feature>
<feature type="signal peptide" evidence="6">
    <location>
        <begin position="1"/>
        <end position="19"/>
    </location>
</feature>
<keyword evidence="2 8" id="KW-0645">Protease</keyword>
<dbReference type="Gene3D" id="2.30.42.10">
    <property type="match status" value="1"/>
</dbReference>
<dbReference type="InterPro" id="IPR009003">
    <property type="entry name" value="Peptidase_S1_PA"/>
</dbReference>
<dbReference type="InterPro" id="IPR001940">
    <property type="entry name" value="Peptidase_S1C"/>
</dbReference>
<organism evidence="8 9">
    <name type="scientific">Paenibacillus thalictri</name>
    <dbReference type="NCBI Taxonomy" id="2527873"/>
    <lineage>
        <taxon>Bacteria</taxon>
        <taxon>Bacillati</taxon>
        <taxon>Bacillota</taxon>
        <taxon>Bacilli</taxon>
        <taxon>Bacillales</taxon>
        <taxon>Paenibacillaceae</taxon>
        <taxon>Paenibacillus</taxon>
    </lineage>
</organism>
<evidence type="ECO:0000256" key="1">
    <source>
        <dbReference type="ARBA" id="ARBA00010541"/>
    </source>
</evidence>